<dbReference type="Proteomes" id="UP001058072">
    <property type="component" value="Chromosome"/>
</dbReference>
<dbReference type="Pfam" id="PF02016">
    <property type="entry name" value="Peptidase_S66"/>
    <property type="match status" value="1"/>
</dbReference>
<feature type="active site" description="Nucleophile" evidence="6">
    <location>
        <position position="109"/>
    </location>
</feature>
<evidence type="ECO:0000259" key="8">
    <source>
        <dbReference type="Pfam" id="PF17676"/>
    </source>
</evidence>
<feature type="domain" description="LD-carboxypeptidase C-terminal" evidence="8">
    <location>
        <begin position="171"/>
        <end position="284"/>
    </location>
</feature>
<evidence type="ECO:0000313" key="9">
    <source>
        <dbReference type="EMBL" id="UUF07460.1"/>
    </source>
</evidence>
<proteinExistence type="inferred from homology"/>
<dbReference type="InterPro" id="IPR040449">
    <property type="entry name" value="Peptidase_S66_N"/>
</dbReference>
<dbReference type="PIRSF" id="PIRSF028757">
    <property type="entry name" value="LD-carboxypeptidase"/>
    <property type="match status" value="1"/>
</dbReference>
<evidence type="ECO:0000256" key="5">
    <source>
        <dbReference type="ARBA" id="ARBA00022825"/>
    </source>
</evidence>
<dbReference type="InterPro" id="IPR027478">
    <property type="entry name" value="LdcA_N"/>
</dbReference>
<dbReference type="InterPro" id="IPR040921">
    <property type="entry name" value="Peptidase_S66C"/>
</dbReference>
<dbReference type="CDD" id="cd07062">
    <property type="entry name" value="Peptidase_S66_mccF_like"/>
    <property type="match status" value="1"/>
</dbReference>
<dbReference type="InterPro" id="IPR003507">
    <property type="entry name" value="S66_fam"/>
</dbReference>
<accession>A0A9Q9CF60</accession>
<dbReference type="SUPFAM" id="SSF52317">
    <property type="entry name" value="Class I glutamine amidotransferase-like"/>
    <property type="match status" value="1"/>
</dbReference>
<evidence type="ECO:0000256" key="4">
    <source>
        <dbReference type="ARBA" id="ARBA00022801"/>
    </source>
</evidence>
<dbReference type="InterPro" id="IPR027461">
    <property type="entry name" value="Carboxypeptidase_A_C_sf"/>
</dbReference>
<evidence type="ECO:0000259" key="7">
    <source>
        <dbReference type="Pfam" id="PF02016"/>
    </source>
</evidence>
<evidence type="ECO:0000313" key="10">
    <source>
        <dbReference type="Proteomes" id="UP001058072"/>
    </source>
</evidence>
<dbReference type="SUPFAM" id="SSF141986">
    <property type="entry name" value="LD-carboxypeptidase A C-terminal domain-like"/>
    <property type="match status" value="1"/>
</dbReference>
<evidence type="ECO:0000256" key="3">
    <source>
        <dbReference type="ARBA" id="ARBA00022670"/>
    </source>
</evidence>
<gene>
    <name evidence="9" type="ORF">J0J70_07395</name>
</gene>
<dbReference type="GO" id="GO:0008236">
    <property type="term" value="F:serine-type peptidase activity"/>
    <property type="evidence" value="ECO:0007669"/>
    <property type="project" value="UniProtKB-KW"/>
</dbReference>
<organism evidence="9 10">
    <name type="scientific">Turicibacter bilis</name>
    <dbReference type="NCBI Taxonomy" id="2735723"/>
    <lineage>
        <taxon>Bacteria</taxon>
        <taxon>Bacillati</taxon>
        <taxon>Bacillota</taxon>
        <taxon>Erysipelotrichia</taxon>
        <taxon>Erysipelotrichales</taxon>
        <taxon>Turicibacteraceae</taxon>
        <taxon>Turicibacter</taxon>
    </lineage>
</organism>
<evidence type="ECO:0000256" key="6">
    <source>
        <dbReference type="PIRSR" id="PIRSR028757-1"/>
    </source>
</evidence>
<keyword evidence="2" id="KW-0121">Carboxypeptidase</keyword>
<keyword evidence="4" id="KW-0378">Hydrolase</keyword>
<sequence length="295" mass="32787">MTLLNQHQAVGIVALSNGLSESQRQTIEQLEVVLAKLGLEMKWPASLFKKHSIYHATDQERAKILMDFYEDNHIQAIFDVSGGDLANGVLPYLDYDIIRSHPKLFFGYSDLSVVVNAIYAKTSHPTYLYQLRNLVGSMAEIQQGMFQETLMQGGNTLFNFQPTWIQGKKMKGEVVGGNIRCFLKLAGTEYLPSFDGKILLLESYSGDVAKMATYLNQYKQLGVFDQINGLILGHFTEMQQKGYEPDIVSLVQEIVGNQDLPIVKTDDIGHGPDSKCVIIGELLTLGCEEGNGNEG</sequence>
<dbReference type="Gene3D" id="3.50.30.60">
    <property type="entry name" value="LD-carboxypeptidase A C-terminal domain-like"/>
    <property type="match status" value="1"/>
</dbReference>
<dbReference type="PANTHER" id="PTHR30237">
    <property type="entry name" value="MURAMOYLTETRAPEPTIDE CARBOXYPEPTIDASE"/>
    <property type="match status" value="1"/>
</dbReference>
<keyword evidence="5" id="KW-0720">Serine protease</keyword>
<dbReference type="EMBL" id="CP071250">
    <property type="protein sequence ID" value="UUF07460.1"/>
    <property type="molecule type" value="Genomic_DNA"/>
</dbReference>
<protein>
    <submittedName>
        <fullName evidence="9">LD-carboxypeptidase</fullName>
    </submittedName>
</protein>
<evidence type="ECO:0000256" key="2">
    <source>
        <dbReference type="ARBA" id="ARBA00022645"/>
    </source>
</evidence>
<feature type="domain" description="LD-carboxypeptidase N-terminal" evidence="7">
    <location>
        <begin position="10"/>
        <end position="127"/>
    </location>
</feature>
<comment type="similarity">
    <text evidence="1">Belongs to the peptidase S66 family.</text>
</comment>
<dbReference type="Pfam" id="PF17676">
    <property type="entry name" value="Peptidase_S66C"/>
    <property type="match status" value="1"/>
</dbReference>
<feature type="active site" description="Charge relay system" evidence="6">
    <location>
        <position position="202"/>
    </location>
</feature>
<dbReference type="AlphaFoldDB" id="A0A9Q9CF60"/>
<name>A0A9Q9CF60_9FIRM</name>
<dbReference type="RefSeq" id="WP_212724257.1">
    <property type="nucleotide sequence ID" value="NZ_CP071250.1"/>
</dbReference>
<dbReference type="InterPro" id="IPR029062">
    <property type="entry name" value="Class_I_gatase-like"/>
</dbReference>
<dbReference type="GO" id="GO:0004180">
    <property type="term" value="F:carboxypeptidase activity"/>
    <property type="evidence" value="ECO:0007669"/>
    <property type="project" value="UniProtKB-KW"/>
</dbReference>
<dbReference type="PANTHER" id="PTHR30237:SF2">
    <property type="entry name" value="MUREIN TETRAPEPTIDE CARBOXYPEPTIDASE"/>
    <property type="match status" value="1"/>
</dbReference>
<keyword evidence="3" id="KW-0645">Protease</keyword>
<feature type="active site" description="Charge relay system" evidence="6">
    <location>
        <position position="270"/>
    </location>
</feature>
<reference evidence="9" key="1">
    <citation type="submission" date="2021-03" db="EMBL/GenBank/DDBJ databases">
        <title>Comparative Genomics and Metabolomics in the genus Turicibacter.</title>
        <authorList>
            <person name="Maki J."/>
            <person name="Looft T."/>
        </authorList>
    </citation>
    <scope>NUCLEOTIDE SEQUENCE</scope>
    <source>
        <strain evidence="9">ISU324</strain>
    </source>
</reference>
<dbReference type="GO" id="GO:0006508">
    <property type="term" value="P:proteolysis"/>
    <property type="evidence" value="ECO:0007669"/>
    <property type="project" value="UniProtKB-KW"/>
</dbReference>
<dbReference type="Gene3D" id="3.40.50.10740">
    <property type="entry name" value="Class I glutamine amidotransferase-like"/>
    <property type="match status" value="1"/>
</dbReference>
<evidence type="ECO:0000256" key="1">
    <source>
        <dbReference type="ARBA" id="ARBA00010233"/>
    </source>
</evidence>